<evidence type="ECO:0000313" key="5">
    <source>
        <dbReference type="Proteomes" id="UP000821837"/>
    </source>
</evidence>
<evidence type="ECO:0000256" key="2">
    <source>
        <dbReference type="SAM" id="MobiDB-lite"/>
    </source>
</evidence>
<dbReference type="GO" id="GO:0003676">
    <property type="term" value="F:nucleic acid binding"/>
    <property type="evidence" value="ECO:0007669"/>
    <property type="project" value="InterPro"/>
</dbReference>
<evidence type="ECO:0000256" key="1">
    <source>
        <dbReference type="PROSITE-ProRule" id="PRU00047"/>
    </source>
</evidence>
<dbReference type="EMBL" id="JABSTV010001252">
    <property type="protein sequence ID" value="KAH7946678.1"/>
    <property type="molecule type" value="Genomic_DNA"/>
</dbReference>
<reference evidence="4" key="2">
    <citation type="submission" date="2021-09" db="EMBL/GenBank/DDBJ databases">
        <authorList>
            <person name="Jia N."/>
            <person name="Wang J."/>
            <person name="Shi W."/>
            <person name="Du L."/>
            <person name="Sun Y."/>
            <person name="Zhan W."/>
            <person name="Jiang J."/>
            <person name="Wang Q."/>
            <person name="Zhang B."/>
            <person name="Ji P."/>
            <person name="Sakyi L.B."/>
            <person name="Cui X."/>
            <person name="Yuan T."/>
            <person name="Jiang B."/>
            <person name="Yang W."/>
            <person name="Lam T.T.-Y."/>
            <person name="Chang Q."/>
            <person name="Ding S."/>
            <person name="Wang X."/>
            <person name="Zhu J."/>
            <person name="Ruan X."/>
            <person name="Zhao L."/>
            <person name="Wei J."/>
            <person name="Que T."/>
            <person name="Du C."/>
            <person name="Cheng J."/>
            <person name="Dai P."/>
            <person name="Han X."/>
            <person name="Huang E."/>
            <person name="Gao Y."/>
            <person name="Liu J."/>
            <person name="Shao H."/>
            <person name="Ye R."/>
            <person name="Li L."/>
            <person name="Wei W."/>
            <person name="Wang X."/>
            <person name="Wang C."/>
            <person name="Huo Q."/>
            <person name="Li W."/>
            <person name="Guo W."/>
            <person name="Chen H."/>
            <person name="Chen S."/>
            <person name="Zhou L."/>
            <person name="Zhou L."/>
            <person name="Ni X."/>
            <person name="Tian J."/>
            <person name="Zhou Y."/>
            <person name="Sheng Y."/>
            <person name="Liu T."/>
            <person name="Pan Y."/>
            <person name="Xia L."/>
            <person name="Li J."/>
            <person name="Zhao F."/>
            <person name="Cao W."/>
        </authorList>
    </citation>
    <scope>NUCLEOTIDE SEQUENCE</scope>
    <source>
        <strain evidence="4">Rsan-2018</strain>
        <tissue evidence="4">Larvae</tissue>
    </source>
</reference>
<name>A0A9D4ST73_RHISA</name>
<feature type="compositionally biased region" description="Basic and acidic residues" evidence="2">
    <location>
        <begin position="19"/>
        <end position="28"/>
    </location>
</feature>
<gene>
    <name evidence="4" type="ORF">HPB52_003202</name>
</gene>
<accession>A0A9D4ST73</accession>
<protein>
    <recommendedName>
        <fullName evidence="3">CCHC-type domain-containing protein</fullName>
    </recommendedName>
</protein>
<keyword evidence="1" id="KW-0863">Zinc-finger</keyword>
<organism evidence="4 5">
    <name type="scientific">Rhipicephalus sanguineus</name>
    <name type="common">Brown dog tick</name>
    <name type="synonym">Ixodes sanguineus</name>
    <dbReference type="NCBI Taxonomy" id="34632"/>
    <lineage>
        <taxon>Eukaryota</taxon>
        <taxon>Metazoa</taxon>
        <taxon>Ecdysozoa</taxon>
        <taxon>Arthropoda</taxon>
        <taxon>Chelicerata</taxon>
        <taxon>Arachnida</taxon>
        <taxon>Acari</taxon>
        <taxon>Parasitiformes</taxon>
        <taxon>Ixodida</taxon>
        <taxon>Ixodoidea</taxon>
        <taxon>Ixodidae</taxon>
        <taxon>Rhipicephalinae</taxon>
        <taxon>Rhipicephalus</taxon>
        <taxon>Rhipicephalus</taxon>
    </lineage>
</organism>
<keyword evidence="1" id="KW-0862">Zinc</keyword>
<dbReference type="PROSITE" id="PS50158">
    <property type="entry name" value="ZF_CCHC"/>
    <property type="match status" value="1"/>
</dbReference>
<feature type="compositionally biased region" description="Basic residues" evidence="2">
    <location>
        <begin position="406"/>
        <end position="426"/>
    </location>
</feature>
<reference evidence="4" key="1">
    <citation type="journal article" date="2020" name="Cell">
        <title>Large-Scale Comparative Analyses of Tick Genomes Elucidate Their Genetic Diversity and Vector Capacities.</title>
        <authorList>
            <consortium name="Tick Genome and Microbiome Consortium (TIGMIC)"/>
            <person name="Jia N."/>
            <person name="Wang J."/>
            <person name="Shi W."/>
            <person name="Du L."/>
            <person name="Sun Y."/>
            <person name="Zhan W."/>
            <person name="Jiang J.F."/>
            <person name="Wang Q."/>
            <person name="Zhang B."/>
            <person name="Ji P."/>
            <person name="Bell-Sakyi L."/>
            <person name="Cui X.M."/>
            <person name="Yuan T.T."/>
            <person name="Jiang B.G."/>
            <person name="Yang W.F."/>
            <person name="Lam T.T."/>
            <person name="Chang Q.C."/>
            <person name="Ding S.J."/>
            <person name="Wang X.J."/>
            <person name="Zhu J.G."/>
            <person name="Ruan X.D."/>
            <person name="Zhao L."/>
            <person name="Wei J.T."/>
            <person name="Ye R.Z."/>
            <person name="Que T.C."/>
            <person name="Du C.H."/>
            <person name="Zhou Y.H."/>
            <person name="Cheng J.X."/>
            <person name="Dai P.F."/>
            <person name="Guo W.B."/>
            <person name="Han X.H."/>
            <person name="Huang E.J."/>
            <person name="Li L.F."/>
            <person name="Wei W."/>
            <person name="Gao Y.C."/>
            <person name="Liu J.Z."/>
            <person name="Shao H.Z."/>
            <person name="Wang X."/>
            <person name="Wang C.C."/>
            <person name="Yang T.C."/>
            <person name="Huo Q.B."/>
            <person name="Li W."/>
            <person name="Chen H.Y."/>
            <person name="Chen S.E."/>
            <person name="Zhou L.G."/>
            <person name="Ni X.B."/>
            <person name="Tian J.H."/>
            <person name="Sheng Y."/>
            <person name="Liu T."/>
            <person name="Pan Y.S."/>
            <person name="Xia L.Y."/>
            <person name="Li J."/>
            <person name="Zhao F."/>
            <person name="Cao W.C."/>
        </authorList>
    </citation>
    <scope>NUCLEOTIDE SEQUENCE</scope>
    <source>
        <strain evidence="4">Rsan-2018</strain>
    </source>
</reference>
<keyword evidence="5" id="KW-1185">Reference proteome</keyword>
<keyword evidence="1" id="KW-0479">Metal-binding</keyword>
<evidence type="ECO:0000259" key="3">
    <source>
        <dbReference type="PROSITE" id="PS50158"/>
    </source>
</evidence>
<evidence type="ECO:0000313" key="4">
    <source>
        <dbReference type="EMBL" id="KAH7946678.1"/>
    </source>
</evidence>
<feature type="domain" description="CCHC-type" evidence="3">
    <location>
        <begin position="302"/>
        <end position="315"/>
    </location>
</feature>
<feature type="compositionally biased region" description="Polar residues" evidence="2">
    <location>
        <begin position="378"/>
        <end position="400"/>
    </location>
</feature>
<dbReference type="Proteomes" id="UP000821837">
    <property type="component" value="Chromosome 6"/>
</dbReference>
<feature type="compositionally biased region" description="Basic and acidic residues" evidence="2">
    <location>
        <begin position="115"/>
        <end position="125"/>
    </location>
</feature>
<feature type="region of interest" description="Disordered" evidence="2">
    <location>
        <begin position="370"/>
        <end position="469"/>
    </location>
</feature>
<feature type="compositionally biased region" description="Basic and acidic residues" evidence="2">
    <location>
        <begin position="98"/>
        <end position="108"/>
    </location>
</feature>
<dbReference type="GO" id="GO:0008270">
    <property type="term" value="F:zinc ion binding"/>
    <property type="evidence" value="ECO:0007669"/>
    <property type="project" value="UniProtKB-KW"/>
</dbReference>
<feature type="compositionally biased region" description="Basic and acidic residues" evidence="2">
    <location>
        <begin position="460"/>
        <end position="469"/>
    </location>
</feature>
<sequence>MILGGKSPNTPDFSSRIDATSHHDHPDTKSGTCIAIAVDSAATAATQLGVAKGNEERGALHAFCGGFSGQMEVTVEGENVSREEFEDNTGWRPVGQRKPPEPMPEQRSEQPPIGESDKKQREQRLRQITRASRMPQLPREDYKIIVRPRGGLRVSDHGAARIANSVYQAADIPREAREQDTICPNYQQNIIVVSTPVEEHANRYQRIACIKLGTQELEASAYEAAPENTSKGVIRGIPLDDSARDITANVITPRNPTALVAKRMGNTTNVIALFDGYRVPSYVKYGGALIRCSLYRKQLDVCYHCGRLGHRADVCLNPYDKICRGCRMPNPPENHECKARCQLCDQDHPTADRTCKARYKTPFLVRKRRWERSRQEQENTSYAAQERPSNANSASDQSESFPRLAHERRSRSRSRNKSRSKSRSHSRSREPQSPGADASFRVSWADKVKGASAEASSDQKVAKLEDDNA</sequence>
<dbReference type="AlphaFoldDB" id="A0A9D4ST73"/>
<feature type="region of interest" description="Disordered" evidence="2">
    <location>
        <begin position="77"/>
        <end position="133"/>
    </location>
</feature>
<comment type="caution">
    <text evidence="4">The sequence shown here is derived from an EMBL/GenBank/DDBJ whole genome shotgun (WGS) entry which is preliminary data.</text>
</comment>
<dbReference type="VEuPathDB" id="VectorBase:RSAN_042038"/>
<dbReference type="InterPro" id="IPR001878">
    <property type="entry name" value="Znf_CCHC"/>
</dbReference>
<proteinExistence type="predicted"/>
<feature type="region of interest" description="Disordered" evidence="2">
    <location>
        <begin position="1"/>
        <end position="28"/>
    </location>
</feature>